<dbReference type="PANTHER" id="PTHR24193:SF121">
    <property type="entry name" value="ADA2A-CONTAINING COMPLEX COMPONENT 3, ISOFORM D"/>
    <property type="match status" value="1"/>
</dbReference>
<keyword evidence="2 3" id="KW-0040">ANK repeat</keyword>
<dbReference type="GO" id="GO:0005634">
    <property type="term" value="C:nucleus"/>
    <property type="evidence" value="ECO:0007669"/>
    <property type="project" value="TreeGrafter"/>
</dbReference>
<dbReference type="InterPro" id="IPR050663">
    <property type="entry name" value="Ankyrin-SOCS_Box"/>
</dbReference>
<keyword evidence="6" id="KW-1185">Reference proteome</keyword>
<feature type="repeat" description="ANK" evidence="3">
    <location>
        <begin position="109"/>
        <end position="141"/>
    </location>
</feature>
<gene>
    <name evidence="5" type="ORF">BDV26DRAFT_290342</name>
</gene>
<evidence type="ECO:0000256" key="3">
    <source>
        <dbReference type="PROSITE-ProRule" id="PRU00023"/>
    </source>
</evidence>
<dbReference type="Pfam" id="PF12796">
    <property type="entry name" value="Ank_2"/>
    <property type="match status" value="1"/>
</dbReference>
<keyword evidence="1" id="KW-0677">Repeat</keyword>
<evidence type="ECO:0000256" key="4">
    <source>
        <dbReference type="SAM" id="MobiDB-lite"/>
    </source>
</evidence>
<name>A0A5N7BF56_9EURO</name>
<dbReference type="OrthoDB" id="20872at2759"/>
<feature type="repeat" description="ANK" evidence="3">
    <location>
        <begin position="175"/>
        <end position="206"/>
    </location>
</feature>
<dbReference type="PRINTS" id="PR01415">
    <property type="entry name" value="ANKYRIN"/>
</dbReference>
<evidence type="ECO:0000256" key="2">
    <source>
        <dbReference type="ARBA" id="ARBA00023043"/>
    </source>
</evidence>
<dbReference type="GO" id="GO:0045944">
    <property type="term" value="P:positive regulation of transcription by RNA polymerase II"/>
    <property type="evidence" value="ECO:0007669"/>
    <property type="project" value="TreeGrafter"/>
</dbReference>
<dbReference type="SMART" id="SM00248">
    <property type="entry name" value="ANK"/>
    <property type="match status" value="3"/>
</dbReference>
<dbReference type="AlphaFoldDB" id="A0A5N7BF56"/>
<feature type="repeat" description="ANK" evidence="3">
    <location>
        <begin position="142"/>
        <end position="174"/>
    </location>
</feature>
<evidence type="ECO:0000256" key="1">
    <source>
        <dbReference type="ARBA" id="ARBA00022737"/>
    </source>
</evidence>
<feature type="compositionally biased region" description="Polar residues" evidence="4">
    <location>
        <begin position="35"/>
        <end position="51"/>
    </location>
</feature>
<dbReference type="PROSITE" id="PS50088">
    <property type="entry name" value="ANK_REPEAT"/>
    <property type="match status" value="3"/>
</dbReference>
<dbReference type="Gene3D" id="1.25.40.20">
    <property type="entry name" value="Ankyrin repeat-containing domain"/>
    <property type="match status" value="1"/>
</dbReference>
<dbReference type="PROSITE" id="PS50297">
    <property type="entry name" value="ANK_REP_REGION"/>
    <property type="match status" value="3"/>
</dbReference>
<dbReference type="InterPro" id="IPR002110">
    <property type="entry name" value="Ankyrin_rpt"/>
</dbReference>
<dbReference type="PANTHER" id="PTHR24193">
    <property type="entry name" value="ANKYRIN REPEAT PROTEIN"/>
    <property type="match status" value="1"/>
</dbReference>
<organism evidence="5 6">
    <name type="scientific">Aspergillus bertholletiae</name>
    <dbReference type="NCBI Taxonomy" id="1226010"/>
    <lineage>
        <taxon>Eukaryota</taxon>
        <taxon>Fungi</taxon>
        <taxon>Dikarya</taxon>
        <taxon>Ascomycota</taxon>
        <taxon>Pezizomycotina</taxon>
        <taxon>Eurotiomycetes</taxon>
        <taxon>Eurotiomycetidae</taxon>
        <taxon>Eurotiales</taxon>
        <taxon>Aspergillaceae</taxon>
        <taxon>Aspergillus</taxon>
        <taxon>Aspergillus subgen. Circumdati</taxon>
    </lineage>
</organism>
<proteinExistence type="predicted"/>
<dbReference type="InterPro" id="IPR036770">
    <property type="entry name" value="Ankyrin_rpt-contain_sf"/>
</dbReference>
<evidence type="ECO:0000313" key="6">
    <source>
        <dbReference type="Proteomes" id="UP000326198"/>
    </source>
</evidence>
<feature type="region of interest" description="Disordered" evidence="4">
    <location>
        <begin position="1"/>
        <end position="51"/>
    </location>
</feature>
<dbReference type="GO" id="GO:0000976">
    <property type="term" value="F:transcription cis-regulatory region binding"/>
    <property type="evidence" value="ECO:0007669"/>
    <property type="project" value="TreeGrafter"/>
</dbReference>
<reference evidence="5 6" key="1">
    <citation type="submission" date="2019-04" db="EMBL/GenBank/DDBJ databases">
        <title>Friends and foes A comparative genomics studyof 23 Aspergillus species from section Flavi.</title>
        <authorList>
            <consortium name="DOE Joint Genome Institute"/>
            <person name="Kjaerbolling I."/>
            <person name="Vesth T."/>
            <person name="Frisvad J.C."/>
            <person name="Nybo J.L."/>
            <person name="Theobald S."/>
            <person name="Kildgaard S."/>
            <person name="Isbrandt T."/>
            <person name="Kuo A."/>
            <person name="Sato A."/>
            <person name="Lyhne E.K."/>
            <person name="Kogle M.E."/>
            <person name="Wiebenga A."/>
            <person name="Kun R.S."/>
            <person name="Lubbers R.J."/>
            <person name="Makela M.R."/>
            <person name="Barry K."/>
            <person name="Chovatia M."/>
            <person name="Clum A."/>
            <person name="Daum C."/>
            <person name="Haridas S."/>
            <person name="He G."/>
            <person name="LaButti K."/>
            <person name="Lipzen A."/>
            <person name="Mondo S."/>
            <person name="Riley R."/>
            <person name="Salamov A."/>
            <person name="Simmons B.A."/>
            <person name="Magnuson J.K."/>
            <person name="Henrissat B."/>
            <person name="Mortensen U.H."/>
            <person name="Larsen T.O."/>
            <person name="Devries R.P."/>
            <person name="Grigoriev I.V."/>
            <person name="Machida M."/>
            <person name="Baker S.E."/>
            <person name="Andersen M.R."/>
        </authorList>
    </citation>
    <scope>NUCLEOTIDE SEQUENCE [LARGE SCALE GENOMIC DNA]</scope>
    <source>
        <strain evidence="5 6">IBT 29228</strain>
    </source>
</reference>
<evidence type="ECO:0000313" key="5">
    <source>
        <dbReference type="EMBL" id="KAE8380415.1"/>
    </source>
</evidence>
<dbReference type="Proteomes" id="UP000326198">
    <property type="component" value="Unassembled WGS sequence"/>
</dbReference>
<dbReference type="EMBL" id="ML736181">
    <property type="protein sequence ID" value="KAE8380415.1"/>
    <property type="molecule type" value="Genomic_DNA"/>
</dbReference>
<dbReference type="SUPFAM" id="SSF48403">
    <property type="entry name" value="Ankyrin repeat"/>
    <property type="match status" value="1"/>
</dbReference>
<protein>
    <submittedName>
        <fullName evidence="5">Ankyrin repeat-containing domain protein</fullName>
    </submittedName>
</protein>
<accession>A0A5N7BF56</accession>
<sequence>MPSSYTGQKQKESVPSADGETPLEDAQAPIPQLIPSISESGSEDSQGSRSNTRIVHHVAPLMGMDFTAPMIGAAMDDDQEAQDFPLASPWWCHYPESESGNTAKQPRDKGNTPLHQAVLYGQIAVVNLLLDRGANPRSVNALGRTPLHLAAELGDLQMIRTFGKISDILTMQDKSGLTPLHLAAMSGRDEAARILLDCGADIEAQI</sequence>